<name>A0A7J7H634_CAMSI</name>
<evidence type="ECO:0000256" key="7">
    <source>
        <dbReference type="ARBA" id="ARBA00022617"/>
    </source>
</evidence>
<keyword evidence="13 20" id="KW-1015">Disulfide bond</keyword>
<protein>
    <recommendedName>
        <fullName evidence="4">peroxidase</fullName>
        <ecNumber evidence="4">1.11.1.7</ecNumber>
    </recommendedName>
</protein>
<dbReference type="AlphaFoldDB" id="A0A7J7H634"/>
<dbReference type="InterPro" id="IPR033905">
    <property type="entry name" value="Secretory_peroxidase"/>
</dbReference>
<evidence type="ECO:0000256" key="15">
    <source>
        <dbReference type="ARBA" id="ARBA00023324"/>
    </source>
</evidence>
<evidence type="ECO:0000256" key="14">
    <source>
        <dbReference type="ARBA" id="ARBA00023180"/>
    </source>
</evidence>
<dbReference type="GO" id="GO:0046872">
    <property type="term" value="F:metal ion binding"/>
    <property type="evidence" value="ECO:0007669"/>
    <property type="project" value="UniProtKB-KW"/>
</dbReference>
<feature type="binding site" evidence="18">
    <location>
        <position position="434"/>
    </location>
    <ligand>
        <name>Ca(2+)</name>
        <dbReference type="ChEBI" id="CHEBI:29108"/>
        <label>1</label>
    </ligand>
</feature>
<keyword evidence="5" id="KW-0964">Secreted</keyword>
<evidence type="ECO:0000256" key="5">
    <source>
        <dbReference type="ARBA" id="ARBA00022525"/>
    </source>
</evidence>
<keyword evidence="9 21" id="KW-0732">Signal</keyword>
<feature type="binding site" evidence="18">
    <location>
        <position position="428"/>
    </location>
    <ligand>
        <name>Ca(2+)</name>
        <dbReference type="ChEBI" id="CHEBI:29108"/>
        <label>1</label>
    </ligand>
</feature>
<evidence type="ECO:0000256" key="2">
    <source>
        <dbReference type="ARBA" id="ARBA00002322"/>
    </source>
</evidence>
<evidence type="ECO:0000256" key="20">
    <source>
        <dbReference type="PIRSR" id="PIRSR600823-5"/>
    </source>
</evidence>
<evidence type="ECO:0000256" key="21">
    <source>
        <dbReference type="SAM" id="SignalP"/>
    </source>
</evidence>
<reference evidence="23 24" key="2">
    <citation type="submission" date="2020-07" db="EMBL/GenBank/DDBJ databases">
        <title>Genome assembly of wild tea tree DASZ reveals pedigree and selection history of tea varieties.</title>
        <authorList>
            <person name="Zhang W."/>
        </authorList>
    </citation>
    <scope>NUCLEOTIDE SEQUENCE [LARGE SCALE GENOMIC DNA]</scope>
    <source>
        <strain evidence="24">cv. G240</strain>
        <tissue evidence="23">Leaf</tissue>
    </source>
</reference>
<dbReference type="PROSITE" id="PS00436">
    <property type="entry name" value="PEROXIDASE_2"/>
    <property type="match status" value="2"/>
</dbReference>
<dbReference type="FunFam" id="1.10.420.10:FF:000008">
    <property type="entry name" value="Peroxidase"/>
    <property type="match status" value="1"/>
</dbReference>
<evidence type="ECO:0000256" key="1">
    <source>
        <dbReference type="ARBA" id="ARBA00000189"/>
    </source>
</evidence>
<evidence type="ECO:0000256" key="16">
    <source>
        <dbReference type="PIRSR" id="PIRSR600823-1"/>
    </source>
</evidence>
<keyword evidence="11" id="KW-0560">Oxidoreductase</keyword>
<proteinExistence type="inferred from homology"/>
<dbReference type="FunFam" id="1.10.520.10:FF:000001">
    <property type="entry name" value="Peroxidase"/>
    <property type="match status" value="2"/>
</dbReference>
<dbReference type="InterPro" id="IPR002016">
    <property type="entry name" value="Haem_peroxidase"/>
</dbReference>
<evidence type="ECO:0000313" key="23">
    <source>
        <dbReference type="EMBL" id="KAF5948443.1"/>
    </source>
</evidence>
<feature type="domain" description="Plant heme peroxidase family profile" evidence="22">
    <location>
        <begin position="31"/>
        <end position="345"/>
    </location>
</feature>
<evidence type="ECO:0000256" key="13">
    <source>
        <dbReference type="ARBA" id="ARBA00023157"/>
    </source>
</evidence>
<dbReference type="Gene3D" id="1.10.520.10">
    <property type="match status" value="2"/>
</dbReference>
<evidence type="ECO:0000256" key="10">
    <source>
        <dbReference type="ARBA" id="ARBA00022837"/>
    </source>
</evidence>
<evidence type="ECO:0000256" key="12">
    <source>
        <dbReference type="ARBA" id="ARBA00023004"/>
    </source>
</evidence>
<evidence type="ECO:0000256" key="18">
    <source>
        <dbReference type="PIRSR" id="PIRSR600823-3"/>
    </source>
</evidence>
<feature type="binding site" evidence="18">
    <location>
        <position position="601"/>
    </location>
    <ligand>
        <name>Ca(2+)</name>
        <dbReference type="ChEBI" id="CHEBI:29108"/>
        <label>2</label>
    </ligand>
</feature>
<feature type="disulfide bond" evidence="20">
    <location>
        <begin position="393"/>
        <end position="472"/>
    </location>
</feature>
<keyword evidence="24" id="KW-1185">Reference proteome</keyword>
<dbReference type="Gene3D" id="1.10.420.10">
    <property type="entry name" value="Peroxidase, domain 2"/>
    <property type="match status" value="2"/>
</dbReference>
<feature type="disulfide bond" evidence="20">
    <location>
        <begin position="478"/>
        <end position="677"/>
    </location>
</feature>
<feature type="disulfide bond" evidence="20">
    <location>
        <begin position="557"/>
        <end position="589"/>
    </location>
</feature>
<evidence type="ECO:0000256" key="4">
    <source>
        <dbReference type="ARBA" id="ARBA00012313"/>
    </source>
</evidence>
<feature type="site" description="Transition state stabilizer" evidence="19">
    <location>
        <position position="420"/>
    </location>
</feature>
<evidence type="ECO:0000256" key="8">
    <source>
        <dbReference type="ARBA" id="ARBA00022723"/>
    </source>
</evidence>
<evidence type="ECO:0000256" key="9">
    <source>
        <dbReference type="ARBA" id="ARBA00022729"/>
    </source>
</evidence>
<keyword evidence="6" id="KW-0575">Peroxidase</keyword>
<keyword evidence="15" id="KW-0376">Hydrogen peroxide</keyword>
<dbReference type="GO" id="GO:0006979">
    <property type="term" value="P:response to oxidative stress"/>
    <property type="evidence" value="ECO:0007669"/>
    <property type="project" value="InterPro"/>
</dbReference>
<accession>A0A7J7H634</accession>
<feature type="signal peptide" evidence="21">
    <location>
        <begin position="1"/>
        <end position="29"/>
    </location>
</feature>
<feature type="binding site" evidence="18">
    <location>
        <position position="603"/>
    </location>
    <ligand>
        <name>Ca(2+)</name>
        <dbReference type="ChEBI" id="CHEBI:29108"/>
        <label>2</label>
    </ligand>
</feature>
<feature type="binding site" evidence="18">
    <location>
        <position position="551"/>
    </location>
    <ligand>
        <name>Ca(2+)</name>
        <dbReference type="ChEBI" id="CHEBI:29108"/>
        <label>2</label>
    </ligand>
</feature>
<comment type="caution">
    <text evidence="23">The sequence shown here is derived from an EMBL/GenBank/DDBJ whole genome shotgun (WGS) entry which is preliminary data.</text>
</comment>
<feature type="disulfide bond" evidence="20">
    <location>
        <begin position="426"/>
        <end position="431"/>
    </location>
</feature>
<comment type="similarity">
    <text evidence="3">Belongs to the peroxidase family. Ascorbate peroxidase subfamily.</text>
</comment>
<dbReference type="PRINTS" id="PR00461">
    <property type="entry name" value="PLPEROXIDASE"/>
</dbReference>
<evidence type="ECO:0000256" key="19">
    <source>
        <dbReference type="PIRSR" id="PIRSR600823-4"/>
    </source>
</evidence>
<feature type="binding site" evidence="18">
    <location>
        <position position="608"/>
    </location>
    <ligand>
        <name>Ca(2+)</name>
        <dbReference type="ChEBI" id="CHEBI:29108"/>
        <label>2</label>
    </ligand>
</feature>
<dbReference type="GO" id="GO:0140825">
    <property type="term" value="F:lactoperoxidase activity"/>
    <property type="evidence" value="ECO:0007669"/>
    <property type="project" value="UniProtKB-EC"/>
</dbReference>
<feature type="binding site" evidence="17">
    <location>
        <position position="520"/>
    </location>
    <ligand>
        <name>substrate</name>
    </ligand>
</feature>
<evidence type="ECO:0000256" key="11">
    <source>
        <dbReference type="ARBA" id="ARBA00023002"/>
    </source>
</evidence>
<dbReference type="PRINTS" id="PR00458">
    <property type="entry name" value="PEROXIDASE"/>
</dbReference>
<comment type="catalytic activity">
    <reaction evidence="1">
        <text>2 a phenolic donor + H2O2 = 2 a phenolic radical donor + 2 H2O</text>
        <dbReference type="Rhea" id="RHEA:56136"/>
        <dbReference type="ChEBI" id="CHEBI:15377"/>
        <dbReference type="ChEBI" id="CHEBI:16240"/>
        <dbReference type="ChEBI" id="CHEBI:139520"/>
        <dbReference type="ChEBI" id="CHEBI:139521"/>
        <dbReference type="EC" id="1.11.1.7"/>
    </reaction>
</comment>
<feature type="binding site" evidence="18">
    <location>
        <position position="425"/>
    </location>
    <ligand>
        <name>Ca(2+)</name>
        <dbReference type="ChEBI" id="CHEBI:29108"/>
        <label>1</label>
    </ligand>
</feature>
<dbReference type="Pfam" id="PF00141">
    <property type="entry name" value="peroxidase"/>
    <property type="match status" value="2"/>
</dbReference>
<feature type="domain" description="Plant heme peroxidase family profile" evidence="22">
    <location>
        <begin position="383"/>
        <end position="681"/>
    </location>
</feature>
<feature type="chain" id="PRO_5029669987" description="peroxidase" evidence="21">
    <location>
        <begin position="30"/>
        <end position="681"/>
    </location>
</feature>
<feature type="binding site" description="axial binding residue" evidence="18">
    <location>
        <position position="550"/>
    </location>
    <ligand>
        <name>heme b</name>
        <dbReference type="ChEBI" id="CHEBI:60344"/>
    </ligand>
    <ligandPart>
        <name>Fe</name>
        <dbReference type="ChEBI" id="CHEBI:18248"/>
    </ligandPart>
</feature>
<dbReference type="PANTHER" id="PTHR31235">
    <property type="entry name" value="PEROXIDASE 25-RELATED"/>
    <property type="match status" value="1"/>
</dbReference>
<comment type="function">
    <text evidence="2">Removal of H(2)O(2), oxidation of toxic reductants, biosynthesis and degradation of lignin, suberization, auxin catabolism, response to environmental stresses such as wounding, pathogen attack and oxidative stress. These functions might be dependent on each isozyme/isoform in each plant tissue.</text>
</comment>
<evidence type="ECO:0000256" key="6">
    <source>
        <dbReference type="ARBA" id="ARBA00022559"/>
    </source>
</evidence>
<dbReference type="GO" id="GO:0042744">
    <property type="term" value="P:hydrogen peroxide catabolic process"/>
    <property type="evidence" value="ECO:0007669"/>
    <property type="project" value="UniProtKB-KW"/>
</dbReference>
<dbReference type="GO" id="GO:0020037">
    <property type="term" value="F:heme binding"/>
    <property type="evidence" value="ECO:0007669"/>
    <property type="project" value="InterPro"/>
</dbReference>
<gene>
    <name evidence="23" type="ORF">HYC85_014400</name>
</gene>
<organism evidence="23 24">
    <name type="scientific">Camellia sinensis</name>
    <name type="common">Tea plant</name>
    <name type="synonym">Thea sinensis</name>
    <dbReference type="NCBI Taxonomy" id="4442"/>
    <lineage>
        <taxon>Eukaryota</taxon>
        <taxon>Viridiplantae</taxon>
        <taxon>Streptophyta</taxon>
        <taxon>Embryophyta</taxon>
        <taxon>Tracheophyta</taxon>
        <taxon>Spermatophyta</taxon>
        <taxon>Magnoliopsida</taxon>
        <taxon>eudicotyledons</taxon>
        <taxon>Gunneridae</taxon>
        <taxon>Pentapetalae</taxon>
        <taxon>asterids</taxon>
        <taxon>Ericales</taxon>
        <taxon>Theaceae</taxon>
        <taxon>Camellia</taxon>
    </lineage>
</organism>
<keyword evidence="7" id="KW-0349">Heme</keyword>
<dbReference type="InterPro" id="IPR019793">
    <property type="entry name" value="Peroxidases_heam-ligand_BS"/>
</dbReference>
<evidence type="ECO:0000256" key="3">
    <source>
        <dbReference type="ARBA" id="ARBA00006873"/>
    </source>
</evidence>
<comment type="cofactor">
    <cofactor evidence="18">
        <name>heme b</name>
        <dbReference type="ChEBI" id="CHEBI:60344"/>
    </cofactor>
    <text evidence="18">Binds 1 heme b (iron(II)-protoporphyrin IX) group per subunit.</text>
</comment>
<dbReference type="EMBL" id="JACBKZ010000006">
    <property type="protein sequence ID" value="KAF5948443.1"/>
    <property type="molecule type" value="Genomic_DNA"/>
</dbReference>
<dbReference type="CDD" id="cd00693">
    <property type="entry name" value="secretory_peroxidase"/>
    <property type="match status" value="2"/>
</dbReference>
<feature type="binding site" evidence="18">
    <location>
        <position position="446"/>
    </location>
    <ligand>
        <name>Ca(2+)</name>
        <dbReference type="ChEBI" id="CHEBI:29108"/>
        <label>1</label>
    </ligand>
</feature>
<evidence type="ECO:0000256" key="17">
    <source>
        <dbReference type="PIRSR" id="PIRSR600823-2"/>
    </source>
</evidence>
<dbReference type="Proteomes" id="UP000593564">
    <property type="component" value="Unassembled WGS sequence"/>
</dbReference>
<dbReference type="InterPro" id="IPR000823">
    <property type="entry name" value="Peroxidase_pln"/>
</dbReference>
<keyword evidence="14" id="KW-0325">Glycoprotein</keyword>
<feature type="binding site" evidence="18">
    <location>
        <position position="430"/>
    </location>
    <ligand>
        <name>Ca(2+)</name>
        <dbReference type="ChEBI" id="CHEBI:29108"/>
        <label>1</label>
    </ligand>
</feature>
<dbReference type="PROSITE" id="PS00435">
    <property type="entry name" value="PEROXIDASE_1"/>
    <property type="match status" value="1"/>
</dbReference>
<dbReference type="SUPFAM" id="SSF48113">
    <property type="entry name" value="Heme-dependent peroxidases"/>
    <property type="match status" value="3"/>
</dbReference>
<keyword evidence="10 18" id="KW-0106">Calcium</keyword>
<feature type="active site" description="Proton acceptor" evidence="16">
    <location>
        <position position="424"/>
    </location>
</feature>
<dbReference type="EC" id="1.11.1.7" evidence="4"/>
<dbReference type="InterPro" id="IPR010255">
    <property type="entry name" value="Haem_peroxidase_sf"/>
</dbReference>
<dbReference type="InterPro" id="IPR019794">
    <property type="entry name" value="Peroxidases_AS"/>
</dbReference>
<evidence type="ECO:0000313" key="24">
    <source>
        <dbReference type="Proteomes" id="UP000593564"/>
    </source>
</evidence>
<keyword evidence="12 18" id="KW-0408">Iron</keyword>
<reference evidence="24" key="1">
    <citation type="journal article" date="2020" name="Nat. Commun.">
        <title>Genome assembly of wild tea tree DASZ reveals pedigree and selection history of tea varieties.</title>
        <authorList>
            <person name="Zhang W."/>
            <person name="Zhang Y."/>
            <person name="Qiu H."/>
            <person name="Guo Y."/>
            <person name="Wan H."/>
            <person name="Zhang X."/>
            <person name="Scossa F."/>
            <person name="Alseekh S."/>
            <person name="Zhang Q."/>
            <person name="Wang P."/>
            <person name="Xu L."/>
            <person name="Schmidt M.H."/>
            <person name="Jia X."/>
            <person name="Li D."/>
            <person name="Zhu A."/>
            <person name="Guo F."/>
            <person name="Chen W."/>
            <person name="Ni D."/>
            <person name="Usadel B."/>
            <person name="Fernie A.R."/>
            <person name="Wen W."/>
        </authorList>
    </citation>
    <scope>NUCLEOTIDE SEQUENCE [LARGE SCALE GENOMIC DNA]</scope>
    <source>
        <strain evidence="24">cv. G240</strain>
    </source>
</reference>
<dbReference type="PROSITE" id="PS50873">
    <property type="entry name" value="PEROXIDASE_4"/>
    <property type="match status" value="2"/>
</dbReference>
<keyword evidence="8 18" id="KW-0479">Metal-binding</keyword>
<evidence type="ECO:0000259" key="22">
    <source>
        <dbReference type="PROSITE" id="PS50873"/>
    </source>
</evidence>
<comment type="cofactor">
    <cofactor evidence="18">
        <name>Ca(2+)</name>
        <dbReference type="ChEBI" id="CHEBI:29108"/>
    </cofactor>
    <text evidence="18">Binds 2 calcium ions per subunit.</text>
</comment>
<sequence>MKSMANSKLFSVLFIQLTLVLVLLDLANAQGLKLGFYSSSCPSAEAITKKITTKFISHTPSFAPKLLRMHFHDCFVRGCEASVLLNSTTNNQAEKAAIPNLSLNGFQIIDAVKAALEKKCPGVVSCADILALVARDAVSVIKGPFWPVPTGRRDGTISLASEVLTNLPFPTFNITQLESSFASKGLNVKDLVVLSGVLPQVVALEFSAGELPQVVVMEYSRPVWFCLFSSSGGHTIGISHCPSFTNRLYNFTGKGDTDPTMNQNYIAQLKKKCKPGDATTIVEMDPGSSKTFDTDYYTVVSKRRGLFQSDAALLTDNTTNAYVQLQKTPKGSTFLKDFADSMKQIHITCLWSMKSMANSKLFSVLFLQLTLVLVLLDLANAQGLKLGFYSSSCPSAEAITKKITKKFISHTPSFAPKLLRMHFHDCFVRGCEASVLLNSTTNNQAEKTAIPNLSLNGFQIIDAVKAALEKKCPGIVSCADILALVARDAVSVIKGPFWPVPTGRRDGRISLVSEVLTNLPFPTFNITQLKSSFASKGLNVQDLAVLSGGHTIGISHCPSFTKRLYNFTGKGDTDPTLDTKYIVHLKKKCKPGDRTTPVPMDPTPKKFDIGYYTNVEKHRGLFQSDAALLTDSTTSAYIQLQKTPKRSTFLKDFANSMVKMGQIGVLTGNSGEIRKICSRIN</sequence>